<sequence length="97" mass="10758">MSFFEWRGQDLLLVCHLQPKASKDEIVGLHGDALKIRITAPPVEGKANSHLVRFLASAFAVTRKDVEIVSGELNRHKRVCIHGPLTVPAVVESMMRS</sequence>
<dbReference type="PANTHER" id="PTHR13420:SF7">
    <property type="entry name" value="UPF0235 PROTEIN C15ORF40"/>
    <property type="match status" value="1"/>
</dbReference>
<dbReference type="AlphaFoldDB" id="A0A2S5KN00"/>
<dbReference type="Pfam" id="PF02594">
    <property type="entry name" value="DUF167"/>
    <property type="match status" value="1"/>
</dbReference>
<comment type="caution">
    <text evidence="3">The sequence shown here is derived from an EMBL/GenBank/DDBJ whole genome shotgun (WGS) entry which is preliminary data.</text>
</comment>
<comment type="similarity">
    <text evidence="1 2">Belongs to the UPF0235 family.</text>
</comment>
<gene>
    <name evidence="3" type="ORF">C4K68_16385</name>
</gene>
<dbReference type="PANTHER" id="PTHR13420">
    <property type="entry name" value="UPF0235 PROTEIN C15ORF40"/>
    <property type="match status" value="1"/>
</dbReference>
<evidence type="ECO:0000256" key="2">
    <source>
        <dbReference type="HAMAP-Rule" id="MF_00634"/>
    </source>
</evidence>
<dbReference type="InterPro" id="IPR036591">
    <property type="entry name" value="YggU-like_sf"/>
</dbReference>
<dbReference type="InterPro" id="IPR003746">
    <property type="entry name" value="DUF167"/>
</dbReference>
<proteinExistence type="inferred from homology"/>
<evidence type="ECO:0000256" key="1">
    <source>
        <dbReference type="ARBA" id="ARBA00010364"/>
    </source>
</evidence>
<dbReference type="Proteomes" id="UP000238196">
    <property type="component" value="Unassembled WGS sequence"/>
</dbReference>
<dbReference type="OrthoDB" id="5295370at2"/>
<name>A0A2S5KN00_9PROT</name>
<evidence type="ECO:0000313" key="3">
    <source>
        <dbReference type="EMBL" id="PPC76214.1"/>
    </source>
</evidence>
<dbReference type="GO" id="GO:0005737">
    <property type="term" value="C:cytoplasm"/>
    <property type="evidence" value="ECO:0007669"/>
    <property type="project" value="TreeGrafter"/>
</dbReference>
<dbReference type="SMART" id="SM01152">
    <property type="entry name" value="DUF167"/>
    <property type="match status" value="1"/>
</dbReference>
<evidence type="ECO:0000313" key="4">
    <source>
        <dbReference type="Proteomes" id="UP000238196"/>
    </source>
</evidence>
<accession>A0A2S5KN00</accession>
<organism evidence="3 4">
    <name type="scientific">Proteobacteria bacterium 228</name>
    <dbReference type="NCBI Taxonomy" id="2083153"/>
    <lineage>
        <taxon>Bacteria</taxon>
        <taxon>Pseudomonadati</taxon>
        <taxon>Pseudomonadota</taxon>
    </lineage>
</organism>
<reference evidence="3 4" key="1">
    <citation type="submission" date="2018-02" db="EMBL/GenBank/DDBJ databases">
        <title>novel marine gammaproteobacteria from coastal saline agro ecosystem.</title>
        <authorList>
            <person name="Krishnan R."/>
            <person name="Ramesh Kumar N."/>
        </authorList>
    </citation>
    <scope>NUCLEOTIDE SEQUENCE [LARGE SCALE GENOMIC DNA]</scope>
    <source>
        <strain evidence="3 4">228</strain>
    </source>
</reference>
<protein>
    <recommendedName>
        <fullName evidence="2">UPF0235 protein C4K68_16385</fullName>
    </recommendedName>
</protein>
<dbReference type="NCBIfam" id="TIGR00251">
    <property type="entry name" value="DUF167 family protein"/>
    <property type="match status" value="1"/>
</dbReference>
<dbReference type="EMBL" id="PRLP01000055">
    <property type="protein sequence ID" value="PPC76214.1"/>
    <property type="molecule type" value="Genomic_DNA"/>
</dbReference>
<dbReference type="Gene3D" id="3.30.1200.10">
    <property type="entry name" value="YggU-like"/>
    <property type="match status" value="1"/>
</dbReference>
<dbReference type="SUPFAM" id="SSF69786">
    <property type="entry name" value="YggU-like"/>
    <property type="match status" value="1"/>
</dbReference>
<dbReference type="HAMAP" id="MF_00634">
    <property type="entry name" value="UPF0235"/>
    <property type="match status" value="1"/>
</dbReference>